<dbReference type="EMBL" id="QKOD01000027">
    <property type="protein sequence ID" value="RNJ41086.1"/>
    <property type="molecule type" value="Genomic_DNA"/>
</dbReference>
<dbReference type="Gene3D" id="1.10.3720.10">
    <property type="entry name" value="MetI-like"/>
    <property type="match status" value="1"/>
</dbReference>
<gene>
    <name evidence="11" type="primary">ehuC</name>
    <name evidence="11" type="ORF">DNR46_36160</name>
</gene>
<dbReference type="InterPro" id="IPR000515">
    <property type="entry name" value="MetI-like"/>
</dbReference>
<dbReference type="InterPro" id="IPR010065">
    <property type="entry name" value="AA_ABC_transptr_permease_3TM"/>
</dbReference>
<evidence type="ECO:0000256" key="5">
    <source>
        <dbReference type="ARBA" id="ARBA00022692"/>
    </source>
</evidence>
<evidence type="ECO:0000256" key="7">
    <source>
        <dbReference type="ARBA" id="ARBA00022989"/>
    </source>
</evidence>
<keyword evidence="8 9" id="KW-0472">Membrane</keyword>
<keyword evidence="7 9" id="KW-1133">Transmembrane helix</keyword>
<name>A0A3M9X044_9HYPH</name>
<protein>
    <submittedName>
        <fullName evidence="11">Ectoine/hydroxyectoine ABC transporter permease subunit EhuC</fullName>
    </submittedName>
</protein>
<dbReference type="GO" id="GO:0043190">
    <property type="term" value="C:ATP-binding cassette (ABC) transporter complex"/>
    <property type="evidence" value="ECO:0007669"/>
    <property type="project" value="InterPro"/>
</dbReference>
<evidence type="ECO:0000313" key="11">
    <source>
        <dbReference type="EMBL" id="RNJ41086.1"/>
    </source>
</evidence>
<evidence type="ECO:0000256" key="4">
    <source>
        <dbReference type="ARBA" id="ARBA00022475"/>
    </source>
</evidence>
<dbReference type="InterPro" id="IPR035906">
    <property type="entry name" value="MetI-like_sf"/>
</dbReference>
<keyword evidence="3 9" id="KW-0813">Transport</keyword>
<proteinExistence type="inferred from homology"/>
<reference evidence="11 12" key="1">
    <citation type="journal article" date="2018" name="Mol. Plant Microbe Interact.">
        <title>Taxonomically Different Co-Microsymbionts of a Relict Legume, Oxytropis popoviana, Have Complementary Sets of Symbiotic Genes and Together Increase the Efficiency of Plant Nodulation.</title>
        <authorList>
            <person name="Safronova V."/>
            <person name="Belimov A."/>
            <person name="Sazanova A."/>
            <person name="Chirak E."/>
            <person name="Verkhozina A."/>
            <person name="Kuznetsova I."/>
            <person name="Andronov E."/>
            <person name="Puhalsky J."/>
            <person name="Tikhonovich I."/>
        </authorList>
    </citation>
    <scope>NUCLEOTIDE SEQUENCE [LARGE SCALE GENOMIC DNA]</scope>
    <source>
        <strain evidence="11 12">Opo-235</strain>
    </source>
</reference>
<dbReference type="CDD" id="cd06261">
    <property type="entry name" value="TM_PBP2"/>
    <property type="match status" value="1"/>
</dbReference>
<evidence type="ECO:0000256" key="2">
    <source>
        <dbReference type="ARBA" id="ARBA00010072"/>
    </source>
</evidence>
<evidence type="ECO:0000256" key="9">
    <source>
        <dbReference type="RuleBase" id="RU363032"/>
    </source>
</evidence>
<dbReference type="Pfam" id="PF00528">
    <property type="entry name" value="BPD_transp_1"/>
    <property type="match status" value="1"/>
</dbReference>
<feature type="transmembrane region" description="Helical" evidence="9">
    <location>
        <begin position="173"/>
        <end position="193"/>
    </location>
</feature>
<feature type="domain" description="ABC transmembrane type-1" evidence="10">
    <location>
        <begin position="5"/>
        <end position="189"/>
    </location>
</feature>
<dbReference type="InterPro" id="IPR043429">
    <property type="entry name" value="ArtM/GltK/GlnP/TcyL/YhdX-like"/>
</dbReference>
<feature type="transmembrane region" description="Helical" evidence="9">
    <location>
        <begin position="57"/>
        <end position="83"/>
    </location>
</feature>
<dbReference type="PANTHER" id="PTHR30614">
    <property type="entry name" value="MEMBRANE COMPONENT OF AMINO ACID ABC TRANSPORTER"/>
    <property type="match status" value="1"/>
</dbReference>
<sequence>MAEGAWVTVQLTVAGYALALVVALCLCLARLSRFLALRWAMGAVVEFLRGTSAFVQLFWVFFVLPLFGITLSPMIAGIIVLGLNVGAYGSELLRGALTAIPRSQWEASVAINLRKWQYMFFIALPQALIIALPTMNNMAIELLKATAIVSTITITDLTFQAELIRSATGTTAVPYISIFIVYFLMASLITLGFRRLEARLNEGLDVVKK</sequence>
<evidence type="ECO:0000313" key="12">
    <source>
        <dbReference type="Proteomes" id="UP000275436"/>
    </source>
</evidence>
<dbReference type="InterPro" id="IPR014342">
    <property type="entry name" value="Ectoine_EhuC"/>
</dbReference>
<evidence type="ECO:0000256" key="8">
    <source>
        <dbReference type="ARBA" id="ARBA00023136"/>
    </source>
</evidence>
<dbReference type="GO" id="GO:0022857">
    <property type="term" value="F:transmembrane transporter activity"/>
    <property type="evidence" value="ECO:0007669"/>
    <property type="project" value="InterPro"/>
</dbReference>
<feature type="transmembrane region" description="Helical" evidence="9">
    <location>
        <begin position="116"/>
        <end position="135"/>
    </location>
</feature>
<dbReference type="AlphaFoldDB" id="A0A3M9X044"/>
<dbReference type="PANTHER" id="PTHR30614:SF0">
    <property type="entry name" value="L-CYSTINE TRANSPORT SYSTEM PERMEASE PROTEIN TCYL"/>
    <property type="match status" value="1"/>
</dbReference>
<keyword evidence="6" id="KW-0029">Amino-acid transport</keyword>
<dbReference type="NCBIfam" id="TIGR03004">
    <property type="entry name" value="ectoine_ehuC"/>
    <property type="match status" value="1"/>
</dbReference>
<organism evidence="11 12">
    <name type="scientific">Mesorhizobium japonicum</name>
    <dbReference type="NCBI Taxonomy" id="2066070"/>
    <lineage>
        <taxon>Bacteria</taxon>
        <taxon>Pseudomonadati</taxon>
        <taxon>Pseudomonadota</taxon>
        <taxon>Alphaproteobacteria</taxon>
        <taxon>Hyphomicrobiales</taxon>
        <taxon>Phyllobacteriaceae</taxon>
        <taxon>Mesorhizobium</taxon>
    </lineage>
</organism>
<comment type="caution">
    <text evidence="11">The sequence shown here is derived from an EMBL/GenBank/DDBJ whole genome shotgun (WGS) entry which is preliminary data.</text>
</comment>
<dbReference type="SUPFAM" id="SSF161098">
    <property type="entry name" value="MetI-like"/>
    <property type="match status" value="1"/>
</dbReference>
<dbReference type="NCBIfam" id="TIGR01726">
    <property type="entry name" value="HEQRo_perm_3TM"/>
    <property type="match status" value="1"/>
</dbReference>
<evidence type="ECO:0000256" key="1">
    <source>
        <dbReference type="ARBA" id="ARBA00004429"/>
    </source>
</evidence>
<accession>A0A3M9X044</accession>
<dbReference type="GO" id="GO:0006865">
    <property type="term" value="P:amino acid transport"/>
    <property type="evidence" value="ECO:0007669"/>
    <property type="project" value="UniProtKB-KW"/>
</dbReference>
<dbReference type="RefSeq" id="WP_123170681.1">
    <property type="nucleotide sequence ID" value="NZ_QKOD01000027.1"/>
</dbReference>
<evidence type="ECO:0000259" key="10">
    <source>
        <dbReference type="PROSITE" id="PS50928"/>
    </source>
</evidence>
<evidence type="ECO:0000256" key="6">
    <source>
        <dbReference type="ARBA" id="ARBA00022970"/>
    </source>
</evidence>
<evidence type="ECO:0000256" key="3">
    <source>
        <dbReference type="ARBA" id="ARBA00022448"/>
    </source>
</evidence>
<keyword evidence="5 9" id="KW-0812">Transmembrane</keyword>
<dbReference type="Proteomes" id="UP000275436">
    <property type="component" value="Unassembled WGS sequence"/>
</dbReference>
<feature type="transmembrane region" description="Helical" evidence="9">
    <location>
        <begin position="6"/>
        <end position="29"/>
    </location>
</feature>
<dbReference type="PROSITE" id="PS50928">
    <property type="entry name" value="ABC_TM1"/>
    <property type="match status" value="1"/>
</dbReference>
<keyword evidence="4" id="KW-1003">Cell membrane</keyword>
<comment type="subcellular location">
    <subcellularLocation>
        <location evidence="1">Cell inner membrane</location>
        <topology evidence="1">Multi-pass membrane protein</topology>
    </subcellularLocation>
    <subcellularLocation>
        <location evidence="9">Cell membrane</location>
        <topology evidence="9">Multi-pass membrane protein</topology>
    </subcellularLocation>
</comment>
<comment type="similarity">
    <text evidence="2">Belongs to the binding-protein-dependent transport system permease family. HisMQ subfamily.</text>
</comment>